<dbReference type="NCBIfam" id="TIGR04085">
    <property type="entry name" value="rSAM_more_4Fe4S"/>
    <property type="match status" value="1"/>
</dbReference>
<reference evidence="10" key="2">
    <citation type="journal article" date="2010" name="PLoS Genet.">
        <title>Structure, function, and evolution of the Thiomonas spp. genome.</title>
        <authorList>
            <person name="Arsene-Ploetze F."/>
            <person name="Koechler S."/>
            <person name="Marchal M."/>
            <person name="Coppee J.Y."/>
            <person name="Chandler M."/>
            <person name="Bonnefoy V."/>
            <person name="Brochier-Armanet C."/>
            <person name="Barakat M."/>
            <person name="Barbe V."/>
            <person name="Battaglia-Brunet F."/>
            <person name="Bruneel O."/>
            <person name="Bryan C.G."/>
            <person name="Cleiss-Arnold J."/>
            <person name="Cruveiller S."/>
            <person name="Erhardt M."/>
            <person name="Heinrich-Salmeron A."/>
            <person name="Hommais F."/>
            <person name="Joulian C."/>
            <person name="Krin E."/>
            <person name="Lieutaud A."/>
            <person name="Lievremont D."/>
            <person name="Michel C."/>
            <person name="Muller D."/>
            <person name="Ortet P."/>
            <person name="Proux C."/>
            <person name="Siguier P."/>
            <person name="Roche D."/>
            <person name="Rouy Z."/>
            <person name="Salvignol G."/>
            <person name="Slyemi D."/>
            <person name="Talla E."/>
            <person name="Weiss S."/>
            <person name="Weissenbach J."/>
            <person name="Medigue C."/>
            <person name="Bertin P.N."/>
        </authorList>
    </citation>
    <scope>NUCLEOTIDE SEQUENCE [LARGE SCALE GENOMIC DNA]</scope>
    <source>
        <strain evidence="10">DSM 22701 / CIP 110005 / 3As</strain>
    </source>
</reference>
<dbReference type="InterPro" id="IPR023867">
    <property type="entry name" value="Sulphatase_maturase_rSAM"/>
</dbReference>
<evidence type="ECO:0000313" key="11">
    <source>
        <dbReference type="Proteomes" id="UP000078599"/>
    </source>
</evidence>
<accession>D6CTL4</accession>
<dbReference type="PROSITE" id="PS51918">
    <property type="entry name" value="RADICAL_SAM"/>
    <property type="match status" value="1"/>
</dbReference>
<evidence type="ECO:0000259" key="7">
    <source>
        <dbReference type="PROSITE" id="PS51918"/>
    </source>
</evidence>
<evidence type="ECO:0000313" key="9">
    <source>
        <dbReference type="EMBL" id="CQR32056.1"/>
    </source>
</evidence>
<keyword evidence="5" id="KW-0411">Iron-sulfur</keyword>
<comment type="cofactor">
    <cofactor evidence="1">
        <name>[4Fe-4S] cluster</name>
        <dbReference type="ChEBI" id="CHEBI:49883"/>
    </cofactor>
</comment>
<evidence type="ECO:0000256" key="1">
    <source>
        <dbReference type="ARBA" id="ARBA00001966"/>
    </source>
</evidence>
<evidence type="ECO:0000256" key="5">
    <source>
        <dbReference type="ARBA" id="ARBA00023014"/>
    </source>
</evidence>
<dbReference type="InterPro" id="IPR058240">
    <property type="entry name" value="rSAM_sf"/>
</dbReference>
<dbReference type="PANTHER" id="PTHR43273">
    <property type="entry name" value="ANAEROBIC SULFATASE-MATURATING ENZYME HOMOLOG ASLB-RELATED"/>
    <property type="match status" value="1"/>
</dbReference>
<evidence type="ECO:0000313" key="8">
    <source>
        <dbReference type="EMBL" id="CAZ88633.1"/>
    </source>
</evidence>
<dbReference type="HOGENOM" id="CLU_616487_0_0_4"/>
<dbReference type="EMBL" id="CTRI01000012">
    <property type="protein sequence ID" value="CQR32056.1"/>
    <property type="molecule type" value="Genomic_DNA"/>
</dbReference>
<evidence type="ECO:0000256" key="6">
    <source>
        <dbReference type="ARBA" id="ARBA00023601"/>
    </source>
</evidence>
<dbReference type="Proteomes" id="UP000078599">
    <property type="component" value="Unassembled WGS sequence"/>
</dbReference>
<dbReference type="Gene3D" id="3.20.20.70">
    <property type="entry name" value="Aldolase class I"/>
    <property type="match status" value="1"/>
</dbReference>
<dbReference type="SFLD" id="SFLDG01067">
    <property type="entry name" value="SPASM/twitch_domain_containing"/>
    <property type="match status" value="1"/>
</dbReference>
<dbReference type="Pfam" id="PF04055">
    <property type="entry name" value="Radical_SAM"/>
    <property type="match status" value="1"/>
</dbReference>
<dbReference type="SFLD" id="SFLDS00029">
    <property type="entry name" value="Radical_SAM"/>
    <property type="match status" value="1"/>
</dbReference>
<dbReference type="AlphaFoldDB" id="D6CTL4"/>
<dbReference type="KEGG" id="thi:THI_1970"/>
<organism evidence="8 10">
    <name type="scientific">Thiomonas arsenitoxydans (strain DSM 22701 / CIP 110005 / 3As)</name>
    <dbReference type="NCBI Taxonomy" id="426114"/>
    <lineage>
        <taxon>Bacteria</taxon>
        <taxon>Pseudomonadati</taxon>
        <taxon>Pseudomonadota</taxon>
        <taxon>Betaproteobacteria</taxon>
        <taxon>Burkholderiales</taxon>
        <taxon>Thiomonas</taxon>
    </lineage>
</organism>
<feature type="domain" description="Radical SAM core" evidence="7">
    <location>
        <begin position="58"/>
        <end position="276"/>
    </location>
</feature>
<dbReference type="InterPro" id="IPR023885">
    <property type="entry name" value="4Fe4S-binding_SPASM_dom"/>
</dbReference>
<protein>
    <submittedName>
        <fullName evidence="8">Fe-S oxidoreductase</fullName>
    </submittedName>
</protein>
<comment type="similarity">
    <text evidence="6">Belongs to the radical SAM superfamily. Anaerobic sulfatase-maturating enzyme family.</text>
</comment>
<sequence>MRFVIDALGPQGRQRFVYDNVTSSLTQGDGRPVAMPFEIPAPAPWQSVSAISRDTPGLKGGPFRRIKIQLGLQCNYACSYCNQASQRPAQEGAGRVDAFLATLATWLSVERHRAPTFEFWGGEPLVYWKLLQPLAEALRQRHPDAGLFLITNGALLDTAKVDWLDRMGFAVGISHDGPGQAARGPDPLEVPATRAAILDLYRRFKPQGRVSFNAMLHRGNASRAQVQAFFVALTGDADVPIGEGHWIDAYDDAGVRACLRSPAEHAMFRRQAFAEARAGCASNFGALRGKVEAFMASIAHRRPASSLGQKCGMDRADHLAVDLHGNVLTCQNVAAGTAAPNGQPHRLGTTAAIERVALASGTHWSRRPECPRCPVLHICRGSCMFLEGPLWQTSCDAAYSDAVVVFALAFELLTGTVPLRIDALEGEPLPDTRRDLFGSDARVGAGAVVRRVIPIHSMSPVRSSA</sequence>
<keyword evidence="3" id="KW-0479">Metal-binding</keyword>
<dbReference type="SUPFAM" id="SSF102114">
    <property type="entry name" value="Radical SAM enzymes"/>
    <property type="match status" value="1"/>
</dbReference>
<name>D6CTL4_THIA3</name>
<dbReference type="PANTHER" id="PTHR43273:SF3">
    <property type="entry name" value="ANAEROBIC SULFATASE-MATURATING ENZYME HOMOLOG ASLB-RELATED"/>
    <property type="match status" value="1"/>
</dbReference>
<dbReference type="InterPro" id="IPR007197">
    <property type="entry name" value="rSAM"/>
</dbReference>
<reference evidence="8" key="3">
    <citation type="submission" date="2010-07" db="EMBL/GenBank/DDBJ databases">
        <authorList>
            <person name="Genoscope - CEA"/>
        </authorList>
    </citation>
    <scope>NUCLEOTIDE SEQUENCE</scope>
    <source>
        <strain evidence="8">3As</strain>
    </source>
</reference>
<keyword evidence="2" id="KW-0949">S-adenosyl-L-methionine</keyword>
<keyword evidence="4" id="KW-0408">Iron</keyword>
<dbReference type="InterPro" id="IPR013785">
    <property type="entry name" value="Aldolase_TIM"/>
</dbReference>
<dbReference type="Proteomes" id="UP000002372">
    <property type="component" value="Chromosome"/>
</dbReference>
<reference evidence="9 11" key="4">
    <citation type="submission" date="2015-03" db="EMBL/GenBank/DDBJ databases">
        <authorList>
            <person name="Regsiter A."/>
            <person name="william w."/>
        </authorList>
    </citation>
    <scope>NUCLEOTIDE SEQUENCE [LARGE SCALE GENOMIC DNA]</scope>
    <source>
        <strain evidence="9 11">CB1</strain>
    </source>
</reference>
<dbReference type="OrthoDB" id="308557at2"/>
<dbReference type="eggNOG" id="COG0641">
    <property type="taxonomic scope" value="Bacteria"/>
</dbReference>
<dbReference type="GO" id="GO:0046872">
    <property type="term" value="F:metal ion binding"/>
    <property type="evidence" value="ECO:0007669"/>
    <property type="project" value="UniProtKB-KW"/>
</dbReference>
<reference key="1">
    <citation type="submission" date="2009-07" db="EMBL/GenBank/DDBJ databases">
        <authorList>
            <person name="Genoscope - CEA"/>
        </authorList>
    </citation>
    <scope>NUCLEOTIDE SEQUENCE</scope>
    <source>
        <strain>3As</strain>
    </source>
</reference>
<keyword evidence="11" id="KW-1185">Reference proteome</keyword>
<dbReference type="GO" id="GO:0016491">
    <property type="term" value="F:oxidoreductase activity"/>
    <property type="evidence" value="ECO:0007669"/>
    <property type="project" value="InterPro"/>
</dbReference>
<evidence type="ECO:0000256" key="3">
    <source>
        <dbReference type="ARBA" id="ARBA00022723"/>
    </source>
</evidence>
<evidence type="ECO:0000256" key="2">
    <source>
        <dbReference type="ARBA" id="ARBA00022691"/>
    </source>
</evidence>
<dbReference type="EMBL" id="FP475956">
    <property type="protein sequence ID" value="CAZ88633.1"/>
    <property type="molecule type" value="Genomic_DNA"/>
</dbReference>
<evidence type="ECO:0000256" key="4">
    <source>
        <dbReference type="ARBA" id="ARBA00023004"/>
    </source>
</evidence>
<evidence type="ECO:0000313" key="10">
    <source>
        <dbReference type="Proteomes" id="UP000002372"/>
    </source>
</evidence>
<gene>
    <name evidence="8" type="ordered locus">THI_1970</name>
    <name evidence="9" type="ORF">THICB1_20057</name>
</gene>
<dbReference type="RefSeq" id="WP_013105952.1">
    <property type="nucleotide sequence ID" value="NC_014145.1"/>
</dbReference>
<proteinExistence type="inferred from homology"/>
<dbReference type="GO" id="GO:0051536">
    <property type="term" value="F:iron-sulfur cluster binding"/>
    <property type="evidence" value="ECO:0007669"/>
    <property type="project" value="UniProtKB-KW"/>
</dbReference>